<dbReference type="InterPro" id="IPR050444">
    <property type="entry name" value="Polyketide_Synthase"/>
</dbReference>
<dbReference type="PANTHER" id="PTHR45681">
    <property type="entry name" value="POLYKETIDE SYNTHASE 44-RELATED"/>
    <property type="match status" value="1"/>
</dbReference>
<accession>A0A3B1A5L5</accession>
<dbReference type="SUPFAM" id="SSF52151">
    <property type="entry name" value="FabD/lysophospholipase-like"/>
    <property type="match status" value="1"/>
</dbReference>
<feature type="domain" description="Malonyl-CoA:ACP transacylase (MAT)" evidence="2">
    <location>
        <begin position="6"/>
        <end position="287"/>
    </location>
</feature>
<dbReference type="GO" id="GO:0004314">
    <property type="term" value="F:[acyl-carrier-protein] S-malonyltransferase activity"/>
    <property type="evidence" value="ECO:0007669"/>
    <property type="project" value="UniProtKB-EC"/>
</dbReference>
<dbReference type="InterPro" id="IPR001227">
    <property type="entry name" value="Ac_transferase_dom_sf"/>
</dbReference>
<keyword evidence="1 3" id="KW-0808">Transferase</keyword>
<sequence>MKNIFLFSGQGTQYYHMGSDLRESHPGFEKNLTQLSQIVSDVTGCSILDIVYDPGKQKSDNFSDCRLSNIALLTIEYALAETLIQADIIPDAVCGMSLGEYTAAVVAGAMTFETAVYLVASAGSCFDTHCEPGAMLAVLDDISIYHNNDILYHSTDIAFDCHGKHFVIAGDIKGINKAEKYLRQQDVCFQSLPVAFGYHSRNIDPAHNAYTRVLNSYSFRKLHMPLYSTVTTCCIEYLDGNHFWRTAREPIRLMEALESIDNSECYRYIDLGPTGTVANLLCYRKGQRPVSNIFPIVTPFNNSQINYSKLVNAVNQNEVSSFATHV</sequence>
<name>A0A3B1A5L5_9ZZZZ</name>
<keyword evidence="3" id="KW-0012">Acyltransferase</keyword>
<protein>
    <submittedName>
        <fullName evidence="3">Malonyl CoA-acyl carrier protein transacylase</fullName>
        <ecNumber evidence="3">2.3.1.39</ecNumber>
    </submittedName>
</protein>
<dbReference type="InterPro" id="IPR016035">
    <property type="entry name" value="Acyl_Trfase/lysoPLipase"/>
</dbReference>
<dbReference type="InterPro" id="IPR014043">
    <property type="entry name" value="Acyl_transferase_dom"/>
</dbReference>
<dbReference type="AlphaFoldDB" id="A0A3B1A5L5"/>
<evidence type="ECO:0000256" key="1">
    <source>
        <dbReference type="ARBA" id="ARBA00022679"/>
    </source>
</evidence>
<organism evidence="3">
    <name type="scientific">hydrothermal vent metagenome</name>
    <dbReference type="NCBI Taxonomy" id="652676"/>
    <lineage>
        <taxon>unclassified sequences</taxon>
        <taxon>metagenomes</taxon>
        <taxon>ecological metagenomes</taxon>
    </lineage>
</organism>
<dbReference type="SMART" id="SM00827">
    <property type="entry name" value="PKS_AT"/>
    <property type="match status" value="1"/>
</dbReference>
<proteinExistence type="predicted"/>
<gene>
    <name evidence="3" type="ORF">MNBD_GAMMA19-2338</name>
</gene>
<dbReference type="Pfam" id="PF00698">
    <property type="entry name" value="Acyl_transf_1"/>
    <property type="match status" value="1"/>
</dbReference>
<evidence type="ECO:0000259" key="2">
    <source>
        <dbReference type="SMART" id="SM00827"/>
    </source>
</evidence>
<dbReference type="EC" id="2.3.1.39" evidence="3"/>
<reference evidence="3" key="1">
    <citation type="submission" date="2018-06" db="EMBL/GenBank/DDBJ databases">
        <authorList>
            <person name="Zhirakovskaya E."/>
        </authorList>
    </citation>
    <scope>NUCLEOTIDE SEQUENCE</scope>
</reference>
<evidence type="ECO:0000313" key="3">
    <source>
        <dbReference type="EMBL" id="VAW96840.1"/>
    </source>
</evidence>
<dbReference type="PANTHER" id="PTHR45681:SF6">
    <property type="entry name" value="POLYKETIDE SYNTHASE 37"/>
    <property type="match status" value="1"/>
</dbReference>
<dbReference type="Gene3D" id="3.40.366.10">
    <property type="entry name" value="Malonyl-Coenzyme A Acyl Carrier Protein, domain 2"/>
    <property type="match status" value="1"/>
</dbReference>
<dbReference type="EMBL" id="UOFV01000099">
    <property type="protein sequence ID" value="VAW96840.1"/>
    <property type="molecule type" value="Genomic_DNA"/>
</dbReference>